<evidence type="ECO:0000313" key="2">
    <source>
        <dbReference type="Proteomes" id="UP001062846"/>
    </source>
</evidence>
<reference evidence="1" key="1">
    <citation type="submission" date="2022-02" db="EMBL/GenBank/DDBJ databases">
        <title>Plant Genome Project.</title>
        <authorList>
            <person name="Zhang R.-G."/>
        </authorList>
    </citation>
    <scope>NUCLEOTIDE SEQUENCE</scope>
    <source>
        <strain evidence="1">AT1</strain>
    </source>
</reference>
<proteinExistence type="predicted"/>
<name>A0ACC0MX30_RHOML</name>
<dbReference type="EMBL" id="CM046394">
    <property type="protein sequence ID" value="KAI8545072.1"/>
    <property type="molecule type" value="Genomic_DNA"/>
</dbReference>
<gene>
    <name evidence="1" type="ORF">RHMOL_Rhmol07G0014200</name>
</gene>
<comment type="caution">
    <text evidence="1">The sequence shown here is derived from an EMBL/GenBank/DDBJ whole genome shotgun (WGS) entry which is preliminary data.</text>
</comment>
<protein>
    <submittedName>
        <fullName evidence="1">Uncharacterized protein</fullName>
    </submittedName>
</protein>
<accession>A0ACC0MX30</accession>
<organism evidence="1 2">
    <name type="scientific">Rhododendron molle</name>
    <name type="common">Chinese azalea</name>
    <name type="synonym">Azalea mollis</name>
    <dbReference type="NCBI Taxonomy" id="49168"/>
    <lineage>
        <taxon>Eukaryota</taxon>
        <taxon>Viridiplantae</taxon>
        <taxon>Streptophyta</taxon>
        <taxon>Embryophyta</taxon>
        <taxon>Tracheophyta</taxon>
        <taxon>Spermatophyta</taxon>
        <taxon>Magnoliopsida</taxon>
        <taxon>eudicotyledons</taxon>
        <taxon>Gunneridae</taxon>
        <taxon>Pentapetalae</taxon>
        <taxon>asterids</taxon>
        <taxon>Ericales</taxon>
        <taxon>Ericaceae</taxon>
        <taxon>Ericoideae</taxon>
        <taxon>Rhodoreae</taxon>
        <taxon>Rhododendron</taxon>
    </lineage>
</organism>
<dbReference type="Proteomes" id="UP001062846">
    <property type="component" value="Chromosome 7"/>
</dbReference>
<evidence type="ECO:0000313" key="1">
    <source>
        <dbReference type="EMBL" id="KAI8545072.1"/>
    </source>
</evidence>
<keyword evidence="2" id="KW-1185">Reference proteome</keyword>
<sequence>MLDSVNNEFSKPTPIFGLNLWLLIALITAALTALILLLFVLSSCRCGCRFRRVRRCKPPAPNHLWEVQNLQIKVEKAEHGVLLGSGRTPSSGESKAPVGGGLPPPPEMLHLGAYPPSPTSSSSFPPSSILISIPESVVVDLDPSKAERERAACSKPSGEVL</sequence>